<proteinExistence type="inferred from homology"/>
<name>A0A8J5UQW8_9ASCO</name>
<gene>
    <name evidence="3" type="ORF">J8A68_002119</name>
</gene>
<feature type="compositionally biased region" description="Low complexity" evidence="2">
    <location>
        <begin position="423"/>
        <end position="433"/>
    </location>
</feature>
<dbReference type="GO" id="GO:0005096">
    <property type="term" value="F:GTPase activator activity"/>
    <property type="evidence" value="ECO:0007669"/>
    <property type="project" value="TreeGrafter"/>
</dbReference>
<feature type="region of interest" description="Disordered" evidence="2">
    <location>
        <begin position="423"/>
        <end position="446"/>
    </location>
</feature>
<organism evidence="3 4">
    <name type="scientific">[Candida] subhashii</name>
    <dbReference type="NCBI Taxonomy" id="561895"/>
    <lineage>
        <taxon>Eukaryota</taxon>
        <taxon>Fungi</taxon>
        <taxon>Dikarya</taxon>
        <taxon>Ascomycota</taxon>
        <taxon>Saccharomycotina</taxon>
        <taxon>Pichiomycetes</taxon>
        <taxon>Debaryomycetaceae</taxon>
        <taxon>Spathaspora</taxon>
    </lineage>
</organism>
<dbReference type="GO" id="GO:1904262">
    <property type="term" value="P:negative regulation of TORC1 signaling"/>
    <property type="evidence" value="ECO:0007669"/>
    <property type="project" value="TreeGrafter"/>
</dbReference>
<dbReference type="PANTHER" id="PTHR12991:SF10">
    <property type="entry name" value="GATOR COMPLEX PROTEIN NPRL2"/>
    <property type="match status" value="1"/>
</dbReference>
<dbReference type="AlphaFoldDB" id="A0A8J5UQW8"/>
<dbReference type="GO" id="GO:1990130">
    <property type="term" value="C:GATOR1 complex"/>
    <property type="evidence" value="ECO:0007669"/>
    <property type="project" value="TreeGrafter"/>
</dbReference>
<sequence>MDLPDGFIPIVAVFYAVFHPTEGTKIVHQVPDNSIVTSANLHRTKTNTSRLSMASSTSSDSKDRHNHNRYFNESTGEEVEGLFNFDTVKNYVIPKPHLCNRLISFKINRYKVIGYPVNMENERYSRNSFSFNFCFVFPYDMGDVSPYEPAIKRMGQMFQVLEEQNFILSKLDKDNSFFKKGSTGMAIKDSIVSSGNSINFGIDLEAYTSNVVSVQSSNDAAVNAPGHAKTKQITLSSIESLINQLYQDLNNYSECCIPLDTANSVDIKLFPILPPPINIKAYQVPIATVKLNSLVDVNWDPTMIKILPYIDGLNSVKRISELADANYLLTKQCIQHLMHYKCIEIVDIFQFNNIYAPTNHIGEFLKFNGKMAEDCQAYVVTAESNLEQQSYFPVPSSFNSSPSHTGMSTSPYSIRHFDQSSSSYKKSNSLSKSPRSVGNSPSSGTNVTVPTKTTLFYLYRSLNQGQSVKEWYIQHRKLLNNIDVRRFINFGVLRGIIYRVYSYPLLNSITRSVESGDLEQYDNFVNRYRKSSKASKTVKMEGNEKLLKTKVNESVLKTDKKRKVSFSTVAGNIREEPKKTFTPDEVLLENSSEDEDIDEEEEEAHDIPQPFVGDHMVPLAKRSSRQSSSSATRYKFSGVLSRSDSEVIESSDDECELDSEEREEEEDMLFLIKMLKGYQHFDSISTELQKSRFEVEKMIEKLGSYNIVNS</sequence>
<comment type="similarity">
    <text evidence="1">Belongs to the NPR2 family.</text>
</comment>
<reference evidence="3 4" key="1">
    <citation type="journal article" date="2021" name="DNA Res.">
        <title>Genome analysis of Candida subhashii reveals its hybrid nature and dual mitochondrial genome conformations.</title>
        <authorList>
            <person name="Mixao V."/>
            <person name="Hegedusova E."/>
            <person name="Saus E."/>
            <person name="Pryszcz L.P."/>
            <person name="Cillingova A."/>
            <person name="Nosek J."/>
            <person name="Gabaldon T."/>
        </authorList>
    </citation>
    <scope>NUCLEOTIDE SEQUENCE [LARGE SCALE GENOMIC DNA]</scope>
    <source>
        <strain evidence="3 4">CBS 10753</strain>
    </source>
</reference>
<keyword evidence="4" id="KW-1185">Reference proteome</keyword>
<dbReference type="GO" id="GO:0010508">
    <property type="term" value="P:positive regulation of autophagy"/>
    <property type="evidence" value="ECO:0007669"/>
    <property type="project" value="TreeGrafter"/>
</dbReference>
<dbReference type="OrthoDB" id="338854at2759"/>
<feature type="region of interest" description="Disordered" evidence="2">
    <location>
        <begin position="46"/>
        <end position="67"/>
    </location>
</feature>
<feature type="compositionally biased region" description="Acidic residues" evidence="2">
    <location>
        <begin position="591"/>
        <end position="604"/>
    </location>
</feature>
<dbReference type="RefSeq" id="XP_049264569.1">
    <property type="nucleotide sequence ID" value="XM_049405836.1"/>
</dbReference>
<feature type="compositionally biased region" description="Low complexity" evidence="2">
    <location>
        <begin position="49"/>
        <end position="59"/>
    </location>
</feature>
<dbReference type="PANTHER" id="PTHR12991">
    <property type="entry name" value="NITROGEN PERMEASE REGULATOR 2/TUMOR SUPPRESSOR CANDIDATE 4"/>
    <property type="match status" value="1"/>
</dbReference>
<dbReference type="Pfam" id="PF06218">
    <property type="entry name" value="NPR2"/>
    <property type="match status" value="1"/>
</dbReference>
<dbReference type="GeneID" id="73468920"/>
<comment type="caution">
    <text evidence="3">The sequence shown here is derived from an EMBL/GenBank/DDBJ whole genome shotgun (WGS) entry which is preliminary data.</text>
</comment>
<feature type="region of interest" description="Disordered" evidence="2">
    <location>
        <begin position="580"/>
        <end position="613"/>
    </location>
</feature>
<evidence type="ECO:0000313" key="3">
    <source>
        <dbReference type="EMBL" id="KAG7664337.1"/>
    </source>
</evidence>
<accession>A0A8J5UQW8</accession>
<feature type="compositionally biased region" description="Polar residues" evidence="2">
    <location>
        <begin position="434"/>
        <end position="446"/>
    </location>
</feature>
<dbReference type="EMBL" id="JAGSYN010000097">
    <property type="protein sequence ID" value="KAG7664337.1"/>
    <property type="molecule type" value="Genomic_DNA"/>
</dbReference>
<dbReference type="GO" id="GO:0005774">
    <property type="term" value="C:vacuolar membrane"/>
    <property type="evidence" value="ECO:0007669"/>
    <property type="project" value="TreeGrafter"/>
</dbReference>
<dbReference type="Proteomes" id="UP000694255">
    <property type="component" value="Unassembled WGS sequence"/>
</dbReference>
<protein>
    <submittedName>
        <fullName evidence="3">NPR2</fullName>
    </submittedName>
</protein>
<evidence type="ECO:0000256" key="1">
    <source>
        <dbReference type="ARBA" id="ARBA00008433"/>
    </source>
</evidence>
<dbReference type="InterPro" id="IPR009348">
    <property type="entry name" value="NPR2-like"/>
</dbReference>
<evidence type="ECO:0000313" key="4">
    <source>
        <dbReference type="Proteomes" id="UP000694255"/>
    </source>
</evidence>
<evidence type="ECO:0000256" key="2">
    <source>
        <dbReference type="SAM" id="MobiDB-lite"/>
    </source>
</evidence>